<dbReference type="PANTHER" id="PTHR11328">
    <property type="entry name" value="MAJOR FACILITATOR SUPERFAMILY DOMAIN-CONTAINING PROTEIN"/>
    <property type="match status" value="1"/>
</dbReference>
<name>A0ABM8H576_9MICO</name>
<feature type="region of interest" description="Disordered" evidence="1">
    <location>
        <begin position="107"/>
        <end position="150"/>
    </location>
</feature>
<dbReference type="Gene3D" id="1.20.1250.20">
    <property type="entry name" value="MFS general substrate transporter like domains"/>
    <property type="match status" value="1"/>
</dbReference>
<dbReference type="Proteomes" id="UP001321477">
    <property type="component" value="Chromosome"/>
</dbReference>
<feature type="transmembrane region" description="Helical" evidence="2">
    <location>
        <begin position="16"/>
        <end position="38"/>
    </location>
</feature>
<keyword evidence="2" id="KW-1133">Transmembrane helix</keyword>
<keyword evidence="4" id="KW-1185">Reference proteome</keyword>
<organism evidence="3 4">
    <name type="scientific">Agromyces marinus</name>
    <dbReference type="NCBI Taxonomy" id="1389020"/>
    <lineage>
        <taxon>Bacteria</taxon>
        <taxon>Bacillati</taxon>
        <taxon>Actinomycetota</taxon>
        <taxon>Actinomycetes</taxon>
        <taxon>Micrococcales</taxon>
        <taxon>Microbacteriaceae</taxon>
        <taxon>Agromyces</taxon>
    </lineage>
</organism>
<evidence type="ECO:0008006" key="5">
    <source>
        <dbReference type="Google" id="ProtNLM"/>
    </source>
</evidence>
<accession>A0ABM8H576</accession>
<protein>
    <recommendedName>
        <fullName evidence="5">MFS/sugar transport protein</fullName>
    </recommendedName>
</protein>
<reference evidence="4" key="1">
    <citation type="journal article" date="2019" name="Int. J. Syst. Evol. Microbiol.">
        <title>The Global Catalogue of Microorganisms (GCM) 10K type strain sequencing project: providing services to taxonomists for standard genome sequencing and annotation.</title>
        <authorList>
            <consortium name="The Broad Institute Genomics Platform"/>
            <consortium name="The Broad Institute Genome Sequencing Center for Infectious Disease"/>
            <person name="Wu L."/>
            <person name="Ma J."/>
        </authorList>
    </citation>
    <scope>NUCLEOTIDE SEQUENCE [LARGE SCALE GENOMIC DNA]</scope>
    <source>
        <strain evidence="4">NBRC 109019</strain>
    </source>
</reference>
<dbReference type="InterPro" id="IPR036259">
    <property type="entry name" value="MFS_trans_sf"/>
</dbReference>
<feature type="transmembrane region" description="Helical" evidence="2">
    <location>
        <begin position="84"/>
        <end position="104"/>
    </location>
</feature>
<proteinExistence type="predicted"/>
<evidence type="ECO:0000256" key="2">
    <source>
        <dbReference type="SAM" id="Phobius"/>
    </source>
</evidence>
<dbReference type="SUPFAM" id="SSF103473">
    <property type="entry name" value="MFS general substrate transporter"/>
    <property type="match status" value="1"/>
</dbReference>
<evidence type="ECO:0000313" key="4">
    <source>
        <dbReference type="Proteomes" id="UP001321477"/>
    </source>
</evidence>
<dbReference type="RefSeq" id="WP_350227246.1">
    <property type="nucleotide sequence ID" value="NZ_AP027734.1"/>
</dbReference>
<feature type="transmembrane region" description="Helical" evidence="2">
    <location>
        <begin position="44"/>
        <end position="63"/>
    </location>
</feature>
<dbReference type="InterPro" id="IPR039672">
    <property type="entry name" value="MFS_2"/>
</dbReference>
<dbReference type="PANTHER" id="PTHR11328:SF24">
    <property type="entry name" value="MAJOR FACILITATOR SUPERFAMILY (MFS) PROFILE DOMAIN-CONTAINING PROTEIN"/>
    <property type="match status" value="1"/>
</dbReference>
<sequence length="150" mass="15851">MTAPERRLSRSVVSRYAIGSIGTGGFATLPGLVLVFYLTDTLGVTALLAGLVVTAAKVWDVIIDPWIGERSDAALARTGTRRTWMRVGAIALPIAFVVTFAAPAGPGRSRPGFGCSWRSSPRRRRSASSRCPTSHCPPNSPTTTTHAPGC</sequence>
<evidence type="ECO:0000256" key="1">
    <source>
        <dbReference type="SAM" id="MobiDB-lite"/>
    </source>
</evidence>
<dbReference type="EMBL" id="AP027734">
    <property type="protein sequence ID" value="BDZ55947.1"/>
    <property type="molecule type" value="Genomic_DNA"/>
</dbReference>
<keyword evidence="2" id="KW-0812">Transmembrane</keyword>
<keyword evidence="2" id="KW-0472">Membrane</keyword>
<feature type="compositionally biased region" description="Polar residues" evidence="1">
    <location>
        <begin position="141"/>
        <end position="150"/>
    </location>
</feature>
<evidence type="ECO:0000313" key="3">
    <source>
        <dbReference type="EMBL" id="BDZ55947.1"/>
    </source>
</evidence>
<gene>
    <name evidence="3" type="ORF">GCM10025870_30200</name>
</gene>
<dbReference type="Pfam" id="PF13347">
    <property type="entry name" value="MFS_2"/>
    <property type="match status" value="1"/>
</dbReference>